<proteinExistence type="predicted"/>
<reference evidence="2" key="1">
    <citation type="journal article" date="2019" name="Sci. Rep.">
        <title>Draft genome of Tanacetum cinerariifolium, the natural source of mosquito coil.</title>
        <authorList>
            <person name="Yamashiro T."/>
            <person name="Shiraishi A."/>
            <person name="Satake H."/>
            <person name="Nakayama K."/>
        </authorList>
    </citation>
    <scope>NUCLEOTIDE SEQUENCE</scope>
</reference>
<name>A0A699XR36_TANCI</name>
<feature type="compositionally biased region" description="Basic and acidic residues" evidence="1">
    <location>
        <begin position="22"/>
        <end position="33"/>
    </location>
</feature>
<dbReference type="EMBL" id="BKCJ011931090">
    <property type="protein sequence ID" value="GFD62522.1"/>
    <property type="molecule type" value="Genomic_DNA"/>
</dbReference>
<organism evidence="2">
    <name type="scientific">Tanacetum cinerariifolium</name>
    <name type="common">Dalmatian daisy</name>
    <name type="synonym">Chrysanthemum cinerariifolium</name>
    <dbReference type="NCBI Taxonomy" id="118510"/>
    <lineage>
        <taxon>Eukaryota</taxon>
        <taxon>Viridiplantae</taxon>
        <taxon>Streptophyta</taxon>
        <taxon>Embryophyta</taxon>
        <taxon>Tracheophyta</taxon>
        <taxon>Spermatophyta</taxon>
        <taxon>Magnoliopsida</taxon>
        <taxon>eudicotyledons</taxon>
        <taxon>Gunneridae</taxon>
        <taxon>Pentapetalae</taxon>
        <taxon>asterids</taxon>
        <taxon>campanulids</taxon>
        <taxon>Asterales</taxon>
        <taxon>Asteraceae</taxon>
        <taxon>Asteroideae</taxon>
        <taxon>Anthemideae</taxon>
        <taxon>Anthemidinae</taxon>
        <taxon>Tanacetum</taxon>
    </lineage>
</organism>
<protein>
    <submittedName>
        <fullName evidence="2">Uncharacterized protein</fullName>
    </submittedName>
</protein>
<evidence type="ECO:0000256" key="1">
    <source>
        <dbReference type="SAM" id="MobiDB-lite"/>
    </source>
</evidence>
<accession>A0A699XR36</accession>
<sequence length="50" mass="5239">LPTGDVLHAGAEKRQQTAADVGADHQTDGDRQADNLCTRQCCGQQDSGQA</sequence>
<comment type="caution">
    <text evidence="2">The sequence shown here is derived from an EMBL/GenBank/DDBJ whole genome shotgun (WGS) entry which is preliminary data.</text>
</comment>
<feature type="region of interest" description="Disordered" evidence="1">
    <location>
        <begin position="1"/>
        <end position="33"/>
    </location>
</feature>
<gene>
    <name evidence="2" type="ORF">Tci_934491</name>
</gene>
<dbReference type="AlphaFoldDB" id="A0A699XR36"/>
<evidence type="ECO:0000313" key="2">
    <source>
        <dbReference type="EMBL" id="GFD62522.1"/>
    </source>
</evidence>
<feature type="non-terminal residue" evidence="2">
    <location>
        <position position="1"/>
    </location>
</feature>